<comment type="caution">
    <text evidence="2">The sequence shown here is derived from an EMBL/GenBank/DDBJ whole genome shotgun (WGS) entry which is preliminary data.</text>
</comment>
<reference evidence="2 3" key="1">
    <citation type="submission" date="2014-03" db="EMBL/GenBank/DDBJ databases">
        <title>Whole genome sequence of Novosphingobium resinovorum KF1.</title>
        <authorList>
            <person name="Gan H.M."/>
            <person name="Gan H.Y."/>
            <person name="Chew T.H."/>
            <person name="Savka M.A."/>
        </authorList>
    </citation>
    <scope>NUCLEOTIDE SEQUENCE [LARGE SCALE GENOMIC DNA]</scope>
    <source>
        <strain evidence="2 3">KF1</strain>
    </source>
</reference>
<dbReference type="InterPro" id="IPR013022">
    <property type="entry name" value="Xyl_isomerase-like_TIM-brl"/>
</dbReference>
<dbReference type="PANTHER" id="PTHR12110">
    <property type="entry name" value="HYDROXYPYRUVATE ISOMERASE"/>
    <property type="match status" value="1"/>
</dbReference>
<evidence type="ECO:0000313" key="2">
    <source>
        <dbReference type="EMBL" id="EZP79538.1"/>
    </source>
</evidence>
<gene>
    <name evidence="2" type="ORF">BV97_03976</name>
</gene>
<dbReference type="Gene3D" id="3.20.20.150">
    <property type="entry name" value="Divalent-metal-dependent TIM barrel enzymes"/>
    <property type="match status" value="1"/>
</dbReference>
<dbReference type="SUPFAM" id="SSF51658">
    <property type="entry name" value="Xylose isomerase-like"/>
    <property type="match status" value="1"/>
</dbReference>
<dbReference type="PANTHER" id="PTHR12110:SF48">
    <property type="entry name" value="BLL3656 PROTEIN"/>
    <property type="match status" value="1"/>
</dbReference>
<dbReference type="GO" id="GO:0016853">
    <property type="term" value="F:isomerase activity"/>
    <property type="evidence" value="ECO:0007669"/>
    <property type="project" value="UniProtKB-KW"/>
</dbReference>
<name>A0A031JRW5_9SPHN</name>
<sequence>MLHPLGIELLTVLGLGPVEHVTLAADLGCKAVSMGLSQLPERFNPHGYAPWSLREDPALRRELKAVLADRGIAISIAEGLGVSAELDAAERAGDMDIFADLGALRVNAVDMGVERARAFDQLAALATMAAGRGMEFSIEFTPVFTIRSLPEALEAVEYIGAGKATVLIDTMHFFRSGGTVRQVAQLDPALIGHVQLSDVPRKGDDDYMAEAMSGRMIPGQGELPLREFVEALPRGQVLGLEVPLMAAAASGRDVRDYVGEIVKRTREFLA</sequence>
<protein>
    <submittedName>
        <fullName evidence="2">Xylose isomerase domain-containing protein</fullName>
    </submittedName>
</protein>
<dbReference type="InterPro" id="IPR050312">
    <property type="entry name" value="IolE/XylAMocC-like"/>
</dbReference>
<dbReference type="RefSeq" id="WP_036528157.1">
    <property type="nucleotide sequence ID" value="NZ_JFYZ01000024.1"/>
</dbReference>
<evidence type="ECO:0000259" key="1">
    <source>
        <dbReference type="Pfam" id="PF01261"/>
    </source>
</evidence>
<keyword evidence="2" id="KW-0413">Isomerase</keyword>
<accession>A0A031JRW5</accession>
<dbReference type="STRING" id="158500.BES08_17060"/>
<dbReference type="AlphaFoldDB" id="A0A031JRW5"/>
<dbReference type="PATRIC" id="fig|158500.4.peg.4047"/>
<dbReference type="InterPro" id="IPR036237">
    <property type="entry name" value="Xyl_isomerase-like_sf"/>
</dbReference>
<dbReference type="EMBL" id="JFYZ01000024">
    <property type="protein sequence ID" value="EZP79538.1"/>
    <property type="molecule type" value="Genomic_DNA"/>
</dbReference>
<dbReference type="Proteomes" id="UP000024329">
    <property type="component" value="Unassembled WGS sequence"/>
</dbReference>
<evidence type="ECO:0000313" key="3">
    <source>
        <dbReference type="Proteomes" id="UP000024329"/>
    </source>
</evidence>
<dbReference type="Pfam" id="PF01261">
    <property type="entry name" value="AP_endonuc_2"/>
    <property type="match status" value="1"/>
</dbReference>
<feature type="domain" description="Xylose isomerase-like TIM barrel" evidence="1">
    <location>
        <begin position="22"/>
        <end position="242"/>
    </location>
</feature>
<proteinExistence type="predicted"/>
<organism evidence="2 3">
    <name type="scientific">Novosphingobium resinovorum</name>
    <dbReference type="NCBI Taxonomy" id="158500"/>
    <lineage>
        <taxon>Bacteria</taxon>
        <taxon>Pseudomonadati</taxon>
        <taxon>Pseudomonadota</taxon>
        <taxon>Alphaproteobacteria</taxon>
        <taxon>Sphingomonadales</taxon>
        <taxon>Sphingomonadaceae</taxon>
        <taxon>Novosphingobium</taxon>
    </lineage>
</organism>
<dbReference type="eggNOG" id="COG1082">
    <property type="taxonomic scope" value="Bacteria"/>
</dbReference>